<name>A0ABN8A5U3_9BACI</name>
<organism evidence="2 3">
    <name type="scientific">Sutcliffiella rhizosphaerae</name>
    <dbReference type="NCBI Taxonomy" id="2880967"/>
    <lineage>
        <taxon>Bacteria</taxon>
        <taxon>Bacillati</taxon>
        <taxon>Bacillota</taxon>
        <taxon>Bacilli</taxon>
        <taxon>Bacillales</taxon>
        <taxon>Bacillaceae</taxon>
        <taxon>Sutcliffiella</taxon>
    </lineage>
</organism>
<evidence type="ECO:0000313" key="3">
    <source>
        <dbReference type="Proteomes" id="UP000789833"/>
    </source>
</evidence>
<keyword evidence="1" id="KW-1133">Transmembrane helix</keyword>
<proteinExistence type="predicted"/>
<evidence type="ECO:0000313" key="2">
    <source>
        <dbReference type="EMBL" id="CAG9620399.1"/>
    </source>
</evidence>
<dbReference type="EMBL" id="CAKJTJ010000004">
    <property type="protein sequence ID" value="CAG9620399.1"/>
    <property type="molecule type" value="Genomic_DNA"/>
</dbReference>
<feature type="transmembrane region" description="Helical" evidence="1">
    <location>
        <begin position="7"/>
        <end position="33"/>
    </location>
</feature>
<gene>
    <name evidence="2" type="ORF">BACCIP111883_01167</name>
</gene>
<reference evidence="2 3" key="1">
    <citation type="submission" date="2021-10" db="EMBL/GenBank/DDBJ databases">
        <authorList>
            <person name="Criscuolo A."/>
        </authorList>
    </citation>
    <scope>NUCLEOTIDE SEQUENCE [LARGE SCALE GENOMIC DNA]</scope>
    <source>
        <strain evidence="3">CIP 111883</strain>
    </source>
</reference>
<accession>A0ABN8A5U3</accession>
<dbReference type="RefSeq" id="WP_230500326.1">
    <property type="nucleotide sequence ID" value="NZ_CAKJTJ010000004.1"/>
</dbReference>
<protein>
    <recommendedName>
        <fullName evidence="4">DUF4625 domain-containing protein</fullName>
    </recommendedName>
</protein>
<keyword evidence="1" id="KW-0472">Membrane</keyword>
<dbReference type="Proteomes" id="UP000789833">
    <property type="component" value="Unassembled WGS sequence"/>
</dbReference>
<keyword evidence="1" id="KW-0812">Transmembrane</keyword>
<evidence type="ECO:0000256" key="1">
    <source>
        <dbReference type="SAM" id="Phobius"/>
    </source>
</evidence>
<evidence type="ECO:0008006" key="4">
    <source>
        <dbReference type="Google" id="ProtNLM"/>
    </source>
</evidence>
<sequence>MKKKVNILRVIIFCGSPRCLLLRFSFILMALFIGGCSNSNPVGNSLDLGQTYGMDCVPGGEGESRMFGDTFLKHKGDKEITIMDISLVNAEGMELTEAVLVKLEDDESLIGFGEWPPSDDQLPLPVNWDDRIEAVDAVIQPKEEWNLVFALTSTSTDTGSTDSVKIEYKDSAGKIFEQETLIQYIISPGPCE</sequence>
<comment type="caution">
    <text evidence="2">The sequence shown here is derived from an EMBL/GenBank/DDBJ whole genome shotgun (WGS) entry which is preliminary data.</text>
</comment>
<keyword evidence="3" id="KW-1185">Reference proteome</keyword>